<keyword evidence="6 12" id="KW-0456">Lyase</keyword>
<feature type="binding site" evidence="12">
    <location>
        <position position="357"/>
    </location>
    <ligand>
        <name>substrate</name>
    </ligand>
</feature>
<gene>
    <name evidence="12 17" type="primary">lysA</name>
    <name evidence="17" type="ORF">NKE59_00425</name>
</gene>
<dbReference type="EC" id="4.1.1.20" evidence="10 12"/>
<dbReference type="GO" id="GO:0009089">
    <property type="term" value="P:lysine biosynthetic process via diaminopimelate"/>
    <property type="evidence" value="ECO:0007669"/>
    <property type="project" value="UniProtKB-UniRule"/>
</dbReference>
<feature type="domain" description="Orn/DAP/Arg decarboxylase 2 C-terminal" evidence="15">
    <location>
        <begin position="37"/>
        <end position="382"/>
    </location>
</feature>
<evidence type="ECO:0000256" key="9">
    <source>
        <dbReference type="ARBA" id="ARBA00060983"/>
    </source>
</evidence>
<evidence type="ECO:0000256" key="12">
    <source>
        <dbReference type="HAMAP-Rule" id="MF_02120"/>
    </source>
</evidence>
<evidence type="ECO:0000256" key="2">
    <source>
        <dbReference type="ARBA" id="ARBA00022605"/>
    </source>
</evidence>
<feature type="binding site" evidence="12">
    <location>
        <position position="384"/>
    </location>
    <ligand>
        <name>pyridoxal 5'-phosphate</name>
        <dbReference type="ChEBI" id="CHEBI:597326"/>
    </ligand>
</feature>
<dbReference type="Gene3D" id="3.20.20.10">
    <property type="entry name" value="Alanine racemase"/>
    <property type="match status" value="1"/>
</dbReference>
<dbReference type="HAMAP" id="MF_02120">
    <property type="entry name" value="LysA"/>
    <property type="match status" value="1"/>
</dbReference>
<evidence type="ECO:0000256" key="4">
    <source>
        <dbReference type="ARBA" id="ARBA00022898"/>
    </source>
</evidence>
<dbReference type="GO" id="GO:0008836">
    <property type="term" value="F:diaminopimelate decarboxylase activity"/>
    <property type="evidence" value="ECO:0007669"/>
    <property type="project" value="UniProtKB-UniRule"/>
</dbReference>
<dbReference type="EMBL" id="CP099959">
    <property type="protein sequence ID" value="XCC57794.1"/>
    <property type="molecule type" value="Genomic_DNA"/>
</dbReference>
<dbReference type="Pfam" id="PF00278">
    <property type="entry name" value="Orn_DAP_Arg_deC"/>
    <property type="match status" value="1"/>
</dbReference>
<evidence type="ECO:0000259" key="16">
    <source>
        <dbReference type="Pfam" id="PF02784"/>
    </source>
</evidence>
<feature type="binding site" evidence="12">
    <location>
        <position position="330"/>
    </location>
    <ligand>
        <name>substrate</name>
    </ligand>
</feature>
<protein>
    <recommendedName>
        <fullName evidence="11 12">Diaminopimelate decarboxylase</fullName>
        <shortName evidence="12">DAP decarboxylase</shortName>
        <shortName evidence="12">DAPDC</shortName>
        <ecNumber evidence="10 12">4.1.1.20</ecNumber>
    </recommendedName>
</protein>
<evidence type="ECO:0000256" key="7">
    <source>
        <dbReference type="ARBA" id="ARBA00050464"/>
    </source>
</evidence>
<dbReference type="FunFam" id="2.40.37.10:FF:000003">
    <property type="entry name" value="Diaminopimelate decarboxylase"/>
    <property type="match status" value="1"/>
</dbReference>
<comment type="catalytic activity">
    <reaction evidence="7 12 14">
        <text>meso-2,6-diaminopimelate + H(+) = L-lysine + CO2</text>
        <dbReference type="Rhea" id="RHEA:15101"/>
        <dbReference type="ChEBI" id="CHEBI:15378"/>
        <dbReference type="ChEBI" id="CHEBI:16526"/>
        <dbReference type="ChEBI" id="CHEBI:32551"/>
        <dbReference type="ChEBI" id="CHEBI:57791"/>
        <dbReference type="EC" id="4.1.1.20"/>
    </reaction>
</comment>
<evidence type="ECO:0000256" key="14">
    <source>
        <dbReference type="RuleBase" id="RU003738"/>
    </source>
</evidence>
<feature type="binding site" evidence="12">
    <location>
        <position position="326"/>
    </location>
    <ligand>
        <name>substrate</name>
    </ligand>
</feature>
<evidence type="ECO:0000256" key="6">
    <source>
        <dbReference type="ARBA" id="ARBA00023239"/>
    </source>
</evidence>
<comment type="cofactor">
    <cofactor evidence="1 12 13 14">
        <name>pyridoxal 5'-phosphate</name>
        <dbReference type="ChEBI" id="CHEBI:597326"/>
    </cofactor>
</comment>
<dbReference type="PRINTS" id="PR01179">
    <property type="entry name" value="ODADCRBXLASE"/>
</dbReference>
<organism evidence="17">
    <name type="scientific">Polynucleobacter sp. UK-FUSCHL-C3</name>
    <dbReference type="NCBI Taxonomy" id="2955208"/>
    <lineage>
        <taxon>Bacteria</taxon>
        <taxon>Pseudomonadati</taxon>
        <taxon>Pseudomonadota</taxon>
        <taxon>Betaproteobacteria</taxon>
        <taxon>Burkholderiales</taxon>
        <taxon>Burkholderiaceae</taxon>
        <taxon>Polynucleobacter</taxon>
    </lineage>
</organism>
<feature type="domain" description="Orn/DAP/Arg decarboxylase 2 N-terminal" evidence="16">
    <location>
        <begin position="63"/>
        <end position="293"/>
    </location>
</feature>
<feature type="binding site" evidence="12">
    <location>
        <begin position="287"/>
        <end position="290"/>
    </location>
    <ligand>
        <name>pyridoxal 5'-phosphate</name>
        <dbReference type="ChEBI" id="CHEBI:597326"/>
    </ligand>
</feature>
<dbReference type="InterPro" id="IPR022643">
    <property type="entry name" value="De-COase2_C"/>
</dbReference>
<keyword evidence="3 12" id="KW-0210">Decarboxylase</keyword>
<evidence type="ECO:0000256" key="11">
    <source>
        <dbReference type="ARBA" id="ARBA00074972"/>
    </source>
</evidence>
<dbReference type="InterPro" id="IPR029066">
    <property type="entry name" value="PLP-binding_barrel"/>
</dbReference>
<dbReference type="InterPro" id="IPR002986">
    <property type="entry name" value="DAP_deCOOHase_LysA"/>
</dbReference>
<dbReference type="PROSITE" id="PS00879">
    <property type="entry name" value="ODR_DC_2_2"/>
    <property type="match status" value="1"/>
</dbReference>
<feature type="binding site" evidence="12">
    <location>
        <position position="384"/>
    </location>
    <ligand>
        <name>substrate</name>
    </ligand>
</feature>
<reference evidence="17" key="1">
    <citation type="submission" date="2022-06" db="EMBL/GenBank/DDBJ databases">
        <title>New Polynucleobacter species.</title>
        <authorList>
            <person name="Hahn M.W."/>
        </authorList>
    </citation>
    <scope>NUCLEOTIDE SEQUENCE</scope>
    <source>
        <strain evidence="17">UK-FUSCHL-C3</strain>
    </source>
</reference>
<dbReference type="InterPro" id="IPR022653">
    <property type="entry name" value="De-COase2_pyr-phos_BS"/>
</dbReference>
<keyword evidence="5 12" id="KW-0457">Lysine biosynthesis</keyword>
<dbReference type="AlphaFoldDB" id="A0AAU8A2D6"/>
<comment type="function">
    <text evidence="12">Specifically catalyzes the decarboxylation of meso-diaminopimelate (meso-DAP) to L-lysine.</text>
</comment>
<evidence type="ECO:0000313" key="17">
    <source>
        <dbReference type="EMBL" id="XCC57794.1"/>
    </source>
</evidence>
<evidence type="ECO:0000256" key="10">
    <source>
        <dbReference type="ARBA" id="ARBA00066427"/>
    </source>
</evidence>
<evidence type="ECO:0000259" key="15">
    <source>
        <dbReference type="Pfam" id="PF00278"/>
    </source>
</evidence>
<dbReference type="FunFam" id="3.20.20.10:FF:000003">
    <property type="entry name" value="Diaminopimelate decarboxylase"/>
    <property type="match status" value="1"/>
</dbReference>
<proteinExistence type="inferred from homology"/>
<dbReference type="InterPro" id="IPR022644">
    <property type="entry name" value="De-COase2_N"/>
</dbReference>
<keyword evidence="4 12" id="KW-0663">Pyridoxal phosphate</keyword>
<feature type="binding site" evidence="12">
    <location>
        <position position="250"/>
    </location>
    <ligand>
        <name>pyridoxal 5'-phosphate</name>
        <dbReference type="ChEBI" id="CHEBI:597326"/>
    </ligand>
</feature>
<dbReference type="PRINTS" id="PR01181">
    <property type="entry name" value="DAPDCRBXLASE"/>
</dbReference>
<dbReference type="PANTHER" id="PTHR43727:SF2">
    <property type="entry name" value="GROUP IV DECARBOXYLASE"/>
    <property type="match status" value="1"/>
</dbReference>
<accession>A0AAU8A2D6</accession>
<dbReference type="InterPro" id="IPR022657">
    <property type="entry name" value="De-COase2_CS"/>
</dbReference>
<dbReference type="SUPFAM" id="SSF50621">
    <property type="entry name" value="Alanine racemase C-terminal domain-like"/>
    <property type="match status" value="1"/>
</dbReference>
<evidence type="ECO:0000256" key="1">
    <source>
        <dbReference type="ARBA" id="ARBA00001933"/>
    </source>
</evidence>
<dbReference type="CDD" id="cd06828">
    <property type="entry name" value="PLPDE_III_DapDC"/>
    <property type="match status" value="1"/>
</dbReference>
<comment type="subunit">
    <text evidence="12">Homodimer.</text>
</comment>
<dbReference type="SUPFAM" id="SSF51419">
    <property type="entry name" value="PLP-binding barrel"/>
    <property type="match status" value="1"/>
</dbReference>
<sequence>MVNAIPSLLGFSEKNGQWFAEGISLRKLTQDFGTPLYVYSKEAICSAYRAYDSACIRPDGTRRARIHYAMKANSNLAVLDELKQLGAGFDLVSGGELARALHIGADPKSLVFAGVGKSSAEIENALRVGVKCINVESIPELQRINAIAKTMNLRAPISLRVNPDVDANTHPYISTGLKDNKFGIAYYEVLKTYREAALLPQIDVIGIDCHIGSQITSTSPYLDALDKVLDLITQLQREGIKIHHLDLGGGLGIDYGGESPPNITEFTNTLLNRVEERGFCHLEVLLEPGRSLVGNAGILLTQVEYLKTGVDKNFCIVNAAMNDLMRPTLYEAYHAIVPIHVSQAKPNCYDVVGPVCESGDWLGKDRVLAVNEGDILAILSAGAYGFVMASNYNTRGRAAEVMVDGNEAYLVRQRETPESLYENERTINQASALK</sequence>
<evidence type="ECO:0000256" key="13">
    <source>
        <dbReference type="PIRSR" id="PIRSR600183-50"/>
    </source>
</evidence>
<dbReference type="RefSeq" id="WP_353438890.1">
    <property type="nucleotide sequence ID" value="NZ_CP099959.1"/>
</dbReference>
<evidence type="ECO:0000256" key="8">
    <source>
        <dbReference type="ARBA" id="ARBA00060643"/>
    </source>
</evidence>
<dbReference type="PANTHER" id="PTHR43727">
    <property type="entry name" value="DIAMINOPIMELATE DECARBOXYLASE"/>
    <property type="match status" value="1"/>
</dbReference>
<keyword evidence="2 12" id="KW-0028">Amino-acid biosynthesis</keyword>
<feature type="binding site" evidence="12">
    <location>
        <position position="290"/>
    </location>
    <ligand>
        <name>substrate</name>
    </ligand>
</feature>
<feature type="modified residue" description="N6-(pyridoxal phosphate)lysine" evidence="12 13">
    <location>
        <position position="71"/>
    </location>
</feature>
<dbReference type="GO" id="GO:0030170">
    <property type="term" value="F:pyridoxal phosphate binding"/>
    <property type="evidence" value="ECO:0007669"/>
    <property type="project" value="UniProtKB-UniRule"/>
</dbReference>
<feature type="active site" description="Proton donor" evidence="13">
    <location>
        <position position="356"/>
    </location>
</feature>
<comment type="similarity">
    <text evidence="9 12">Belongs to the Orn/Lys/Arg decarboxylase class-II family. LysA subfamily.</text>
</comment>
<dbReference type="NCBIfam" id="TIGR01048">
    <property type="entry name" value="lysA"/>
    <property type="match status" value="1"/>
</dbReference>
<dbReference type="Gene3D" id="2.40.37.10">
    <property type="entry name" value="Lyase, Ornithine Decarboxylase, Chain A, domain 1"/>
    <property type="match status" value="1"/>
</dbReference>
<dbReference type="InterPro" id="IPR000183">
    <property type="entry name" value="Orn/DAP/Arg_de-COase"/>
</dbReference>
<evidence type="ECO:0000256" key="3">
    <source>
        <dbReference type="ARBA" id="ARBA00022793"/>
    </source>
</evidence>
<comment type="pathway">
    <text evidence="8 12 14">Amino-acid biosynthesis; L-lysine biosynthesis via DAP pathway; L-lysine from DL-2,6-diaminopimelate: step 1/1.</text>
</comment>
<dbReference type="Pfam" id="PF02784">
    <property type="entry name" value="Orn_Arg_deC_N"/>
    <property type="match status" value="1"/>
</dbReference>
<dbReference type="PROSITE" id="PS00878">
    <property type="entry name" value="ODR_DC_2_1"/>
    <property type="match status" value="1"/>
</dbReference>
<name>A0AAU8A2D6_9BURK</name>
<evidence type="ECO:0000256" key="5">
    <source>
        <dbReference type="ARBA" id="ARBA00023154"/>
    </source>
</evidence>
<dbReference type="InterPro" id="IPR009006">
    <property type="entry name" value="Ala_racemase/Decarboxylase_C"/>
</dbReference>